<protein>
    <submittedName>
        <fullName evidence="2">Uncharacterized protein</fullName>
    </submittedName>
</protein>
<reference evidence="2 3" key="1">
    <citation type="submission" date="2019-03" db="EMBL/GenBank/DDBJ databases">
        <title>Genomic Encyclopedia of Type Strains, Phase IV (KMG-IV): sequencing the most valuable type-strain genomes for metagenomic binning, comparative biology and taxonomic classification.</title>
        <authorList>
            <person name="Goeker M."/>
        </authorList>
    </citation>
    <scope>NUCLEOTIDE SEQUENCE [LARGE SCALE GENOMIC DNA]</scope>
    <source>
        <strain evidence="2 3">DSM 11170</strain>
    </source>
</reference>
<gene>
    <name evidence="2" type="ORF">EDD73_101183</name>
</gene>
<evidence type="ECO:0000313" key="2">
    <source>
        <dbReference type="EMBL" id="TCP69015.1"/>
    </source>
</evidence>
<name>A0A4R2SD09_9FIRM</name>
<dbReference type="Proteomes" id="UP000294813">
    <property type="component" value="Unassembled WGS sequence"/>
</dbReference>
<dbReference type="AlphaFoldDB" id="A0A4R2SD09"/>
<dbReference type="EMBL" id="SLXT01000001">
    <property type="protein sequence ID" value="TCP69015.1"/>
    <property type="molecule type" value="Genomic_DNA"/>
</dbReference>
<keyword evidence="1" id="KW-0472">Membrane</keyword>
<proteinExistence type="predicted"/>
<keyword evidence="3" id="KW-1185">Reference proteome</keyword>
<evidence type="ECO:0000313" key="3">
    <source>
        <dbReference type="Proteomes" id="UP000294813"/>
    </source>
</evidence>
<organism evidence="2 3">
    <name type="scientific">Heliophilum fasciatum</name>
    <dbReference type="NCBI Taxonomy" id="35700"/>
    <lineage>
        <taxon>Bacteria</taxon>
        <taxon>Bacillati</taxon>
        <taxon>Bacillota</taxon>
        <taxon>Clostridia</taxon>
        <taxon>Eubacteriales</taxon>
        <taxon>Heliobacteriaceae</taxon>
        <taxon>Heliophilum</taxon>
    </lineage>
</organism>
<keyword evidence="1" id="KW-0812">Transmembrane</keyword>
<feature type="transmembrane region" description="Helical" evidence="1">
    <location>
        <begin position="12"/>
        <end position="34"/>
    </location>
</feature>
<keyword evidence="1" id="KW-1133">Transmembrane helix</keyword>
<comment type="caution">
    <text evidence="2">The sequence shown here is derived from an EMBL/GenBank/DDBJ whole genome shotgun (WGS) entry which is preliminary data.</text>
</comment>
<sequence length="39" mass="4058">MMKNKTIGQGVANMLLAVGIFAFVVLLTGLPVGLTRLLG</sequence>
<accession>A0A4R2SD09</accession>
<evidence type="ECO:0000256" key="1">
    <source>
        <dbReference type="SAM" id="Phobius"/>
    </source>
</evidence>